<dbReference type="Proteomes" id="UP000570474">
    <property type="component" value="Unassembled WGS sequence"/>
</dbReference>
<proteinExistence type="predicted"/>
<evidence type="ECO:0000313" key="2">
    <source>
        <dbReference type="Proteomes" id="UP000570474"/>
    </source>
</evidence>
<dbReference type="EMBL" id="JABAIA010000001">
    <property type="protein sequence ID" value="NLR63463.1"/>
    <property type="molecule type" value="Genomic_DNA"/>
</dbReference>
<protein>
    <recommendedName>
        <fullName evidence="3">YD repeat-containing protein</fullName>
    </recommendedName>
</protein>
<evidence type="ECO:0000313" key="1">
    <source>
        <dbReference type="EMBL" id="NLR63463.1"/>
    </source>
</evidence>
<dbReference type="AlphaFoldDB" id="A0A847RK53"/>
<dbReference type="RefSeq" id="WP_168869460.1">
    <property type="nucleotide sequence ID" value="NZ_JABAIA010000001.1"/>
</dbReference>
<evidence type="ECO:0008006" key="3">
    <source>
        <dbReference type="Google" id="ProtNLM"/>
    </source>
</evidence>
<accession>A0A847RK53</accession>
<reference evidence="1 2" key="1">
    <citation type="submission" date="2020-04" db="EMBL/GenBank/DDBJ databases">
        <authorList>
            <person name="Yin C."/>
        </authorList>
    </citation>
    <scope>NUCLEOTIDE SEQUENCE [LARGE SCALE GENOMIC DNA]</scope>
    <source>
        <strain evidence="1 2">Ae27</strain>
    </source>
</reference>
<comment type="caution">
    <text evidence="1">The sequence shown here is derived from an EMBL/GenBank/DDBJ whole genome shotgun (WGS) entry which is preliminary data.</text>
</comment>
<organism evidence="1 2">
    <name type="scientific">Chitinophaga varians</name>
    <dbReference type="NCBI Taxonomy" id="2202339"/>
    <lineage>
        <taxon>Bacteria</taxon>
        <taxon>Pseudomonadati</taxon>
        <taxon>Bacteroidota</taxon>
        <taxon>Chitinophagia</taxon>
        <taxon>Chitinophagales</taxon>
        <taxon>Chitinophagaceae</taxon>
        <taxon>Chitinophaga</taxon>
    </lineage>
</organism>
<sequence length="1201" mass="134572">MKKILSILLCGSTLFGTLSVLGQGQRPPLKEPVKVIPSSPEASALGRYGEWPVSLHTGTTNISVPFYTISQRDLSLPVQLSYHASGIKVEDVASWVGTGWALEAGGMITRTVQGIPDDEMNGYMRTRTELDNFPKVFDARQPRDYKILSEASQTGVTPYDTEPDWYFFNFAGKSGKFFIDKDGSMKSMPVSNLKVVHYPAFISGNLSERYWEILDDNGVTYFLGQDGAQETTVYQDDDKMVRRSTLNGWYLNKIVSPNKQDSIVFSYDAKSEYYSVKGSQALVLPQVVPNDFLTTTMLENAGFGYYGTNGPGAATNAVSGKTRLSAITWKDGRIDFYANTRRTDISGVLLDSIVVRNNQQDIINKYELKYDNNAYRPYLMSIVQRPAPEVTQDYYSFEYDKNAMPNRFSDAQDRWGYYNGANSNTNLIESHPAMTKFRNPFPLAKADRISTNQAATGSLTRIKYPTGGSTTFTYEVNRYDRTAEPPKEIPGYVAPGGFSSTATFIGSRSTVAVINSNERVAGACRMFIDVHNYTRGVEPEDAWLPRFTIYSIDKTGKESVFYTWNAHDDKLQSNPTYNDDGTENLHLQSEGYFPSFPEGQMKFVLEIVCIRRFGGCPVYPRMPDISVSYEYQKYYPPTTESQAQYNTAGGIRIKEMTTYNQKNEVLTKKQYTYTKTAMQDGKPQEISSGTMISTPVNYSIGRRAFSCGPMYDANGQQSCSFSQIMVGTFSSSPVNVLGMSGGGYVGYDKVTESVVDGSGKTGRTDYYYSTASNGYSSVNMNGIYNGFEGDGWGLQFPLIDRSYARGLLLQKDVIAISPTGTEKVVEQEINKYNLNDQPNDPNLVTSRYLKVVRLADSLKTCCARTYTDAERIENRIYEFGYSYYDVNSPWVTLASKTLMKDSVTTTTNYFYNSSNQMISREERTNSRNETAVTSLKYPSDKVWAGQDPQGIFRKMIDRNMILPVVEEENVVNGVQRSKTTVSFKDWYNNGRIIRPDTVFTSNLGKAMYPAVIYKSYDVLGNIRSMSAGSSFTSSFVWGYNDAYPVMKADNAEAGEIYYEGFENSTLAGVAADVAHQGNRSFRGTLAISFVKPDNKEYLLSYWKYIGGSWKKVVQTLTGNNPTISSTDPVDDIAIYPKGAMISTFSYLPLVGMTSENSPVNILRKYSYDKLGRLQIIRDADNRILKMLCYNYYGQATDCLPK</sequence>
<gene>
    <name evidence="1" type="ORF">HGH92_04010</name>
</gene>
<keyword evidence="2" id="KW-1185">Reference proteome</keyword>
<name>A0A847RK53_9BACT</name>